<dbReference type="AlphaFoldDB" id="A0ABD2AVH9"/>
<dbReference type="Proteomes" id="UP001607303">
    <property type="component" value="Unassembled WGS sequence"/>
</dbReference>
<keyword evidence="2" id="KW-1185">Reference proteome</keyword>
<sequence>MKRCGGDALQLVKGYKAAAFDSVSSYATNFHHSHLNARVQKSIIHSFNNIYDFYHFRIKRCGGDALQLVKGYKTAAFDSVSSHVTNFHHSHLNARGTHALQVNARVNISTIVDHSFFDNLHDLYSLTIKCSGGDTLPLVKRYKAADFGNGPVLSRISMGPNLSPRSTHAPENRVVWWGYFGTREVIKGDGL</sequence>
<name>A0ABD2AVH9_VESMC</name>
<gene>
    <name evidence="1" type="ORF">V1477_018927</name>
</gene>
<accession>A0ABD2AVH9</accession>
<dbReference type="EMBL" id="JAYRBN010000113">
    <property type="protein sequence ID" value="KAL2723695.1"/>
    <property type="molecule type" value="Genomic_DNA"/>
</dbReference>
<evidence type="ECO:0000313" key="1">
    <source>
        <dbReference type="EMBL" id="KAL2723695.1"/>
    </source>
</evidence>
<comment type="caution">
    <text evidence="1">The sequence shown here is derived from an EMBL/GenBank/DDBJ whole genome shotgun (WGS) entry which is preliminary data.</text>
</comment>
<organism evidence="1 2">
    <name type="scientific">Vespula maculifrons</name>
    <name type="common">Eastern yellow jacket</name>
    <name type="synonym">Wasp</name>
    <dbReference type="NCBI Taxonomy" id="7453"/>
    <lineage>
        <taxon>Eukaryota</taxon>
        <taxon>Metazoa</taxon>
        <taxon>Ecdysozoa</taxon>
        <taxon>Arthropoda</taxon>
        <taxon>Hexapoda</taxon>
        <taxon>Insecta</taxon>
        <taxon>Pterygota</taxon>
        <taxon>Neoptera</taxon>
        <taxon>Endopterygota</taxon>
        <taxon>Hymenoptera</taxon>
        <taxon>Apocrita</taxon>
        <taxon>Aculeata</taxon>
        <taxon>Vespoidea</taxon>
        <taxon>Vespidae</taxon>
        <taxon>Vespinae</taxon>
        <taxon>Vespula</taxon>
    </lineage>
</organism>
<proteinExistence type="predicted"/>
<evidence type="ECO:0000313" key="2">
    <source>
        <dbReference type="Proteomes" id="UP001607303"/>
    </source>
</evidence>
<protein>
    <submittedName>
        <fullName evidence="1">Uncharacterized protein</fullName>
    </submittedName>
</protein>
<reference evidence="1 2" key="1">
    <citation type="journal article" date="2024" name="Ann. Entomol. Soc. Am.">
        <title>Genomic analyses of the southern and eastern yellowjacket wasps (Hymenoptera: Vespidae) reveal evolutionary signatures of social life.</title>
        <authorList>
            <person name="Catto M.A."/>
            <person name="Caine P.B."/>
            <person name="Orr S.E."/>
            <person name="Hunt B.G."/>
            <person name="Goodisman M.A.D."/>
        </authorList>
    </citation>
    <scope>NUCLEOTIDE SEQUENCE [LARGE SCALE GENOMIC DNA]</scope>
    <source>
        <strain evidence="1">232</strain>
        <tissue evidence="1">Head and thorax</tissue>
    </source>
</reference>